<keyword evidence="2" id="KW-1185">Reference proteome</keyword>
<proteinExistence type="predicted"/>
<sequence>MRLPTNESDDPLTRALAPPPNETAEERAARVKKEIEAQRVSDEIDEAIKLEKNAQRKKRAMRMLLLGQSESGKSTTLKNMQLAYAPRTFAAERVSWRAVIQLNLVRSINAVLDALSSELSPVEASSKSSYLFGSSGLSKPPSPGPEPGNSSGILEIPQDRRAALMKLKLRLAPLRQVEADLKARLGAGTEEITEATLGTLRSAEGRGSMDAENALSGLADDGVMPCVPSRKPNPKEVFVRSHRDWKEKEKARTKLSLVSLNQSSRPVSPGFSLDLSDRDSATDVLAGCAEDMESLWRDSVVSEIVKHRKVMSGLWDSADYFLASISRIASRDYEPTNDDVLRARIRTLGVQEYTIPFETSGESPPPHLGFSKRDWHEWKVYDVGGSRTSRAAWIPYFTDVHAVLFLAPISAFDERLAEDKRVNRLEDTFLLWQEICKNELLKNAVIILFMNKCDILKRKLEAGVQVNKHMTSYGARDNEVTAFAKYIQHKFKELLISLSPEKRMFYGFLTTVIDATATAKTLASVRDGILQANLRNANFVA</sequence>
<dbReference type="EMBL" id="MU274912">
    <property type="protein sequence ID" value="KAI0088915.1"/>
    <property type="molecule type" value="Genomic_DNA"/>
</dbReference>
<evidence type="ECO:0000313" key="2">
    <source>
        <dbReference type="Proteomes" id="UP001055072"/>
    </source>
</evidence>
<comment type="caution">
    <text evidence="1">The sequence shown here is derived from an EMBL/GenBank/DDBJ whole genome shotgun (WGS) entry which is preliminary data.</text>
</comment>
<dbReference type="Proteomes" id="UP001055072">
    <property type="component" value="Unassembled WGS sequence"/>
</dbReference>
<name>A0ACB8U4N0_9APHY</name>
<accession>A0ACB8U4N0</accession>
<protein>
    <submittedName>
        <fullName evidence="1">Guanine nucleotide binding protein, alpha subunit</fullName>
    </submittedName>
</protein>
<organism evidence="1 2">
    <name type="scientific">Irpex rosettiformis</name>
    <dbReference type="NCBI Taxonomy" id="378272"/>
    <lineage>
        <taxon>Eukaryota</taxon>
        <taxon>Fungi</taxon>
        <taxon>Dikarya</taxon>
        <taxon>Basidiomycota</taxon>
        <taxon>Agaricomycotina</taxon>
        <taxon>Agaricomycetes</taxon>
        <taxon>Polyporales</taxon>
        <taxon>Irpicaceae</taxon>
        <taxon>Irpex</taxon>
    </lineage>
</organism>
<reference evidence="1" key="1">
    <citation type="journal article" date="2021" name="Environ. Microbiol.">
        <title>Gene family expansions and transcriptome signatures uncover fungal adaptations to wood decay.</title>
        <authorList>
            <person name="Hage H."/>
            <person name="Miyauchi S."/>
            <person name="Viragh M."/>
            <person name="Drula E."/>
            <person name="Min B."/>
            <person name="Chaduli D."/>
            <person name="Navarro D."/>
            <person name="Favel A."/>
            <person name="Norest M."/>
            <person name="Lesage-Meessen L."/>
            <person name="Balint B."/>
            <person name="Merenyi Z."/>
            <person name="de Eugenio L."/>
            <person name="Morin E."/>
            <person name="Martinez A.T."/>
            <person name="Baldrian P."/>
            <person name="Stursova M."/>
            <person name="Martinez M.J."/>
            <person name="Novotny C."/>
            <person name="Magnuson J.K."/>
            <person name="Spatafora J.W."/>
            <person name="Maurice S."/>
            <person name="Pangilinan J."/>
            <person name="Andreopoulos W."/>
            <person name="LaButti K."/>
            <person name="Hundley H."/>
            <person name="Na H."/>
            <person name="Kuo A."/>
            <person name="Barry K."/>
            <person name="Lipzen A."/>
            <person name="Henrissat B."/>
            <person name="Riley R."/>
            <person name="Ahrendt S."/>
            <person name="Nagy L.G."/>
            <person name="Grigoriev I.V."/>
            <person name="Martin F."/>
            <person name="Rosso M.N."/>
        </authorList>
    </citation>
    <scope>NUCLEOTIDE SEQUENCE</scope>
    <source>
        <strain evidence="1">CBS 384.51</strain>
    </source>
</reference>
<evidence type="ECO:0000313" key="1">
    <source>
        <dbReference type="EMBL" id="KAI0088915.1"/>
    </source>
</evidence>
<gene>
    <name evidence="1" type="ORF">BDY19DRAFT_1071245</name>
</gene>